<evidence type="ECO:0000313" key="4">
    <source>
        <dbReference type="Proteomes" id="UP000007110"/>
    </source>
</evidence>
<feature type="chain" id="PRO_5029764257" evidence="2">
    <location>
        <begin position="32"/>
        <end position="336"/>
    </location>
</feature>
<dbReference type="GeneID" id="115922718"/>
<keyword evidence="1" id="KW-0472">Membrane</keyword>
<proteinExistence type="predicted"/>
<dbReference type="RefSeq" id="XP_030838049.1">
    <property type="nucleotide sequence ID" value="XM_030982189.1"/>
</dbReference>
<dbReference type="OrthoDB" id="10143876at2759"/>
<feature type="signal peptide" evidence="2">
    <location>
        <begin position="1"/>
        <end position="31"/>
    </location>
</feature>
<sequence length="336" mass="37298">MNSFFLNKSPGTFHKMGVFIILLSLLAFTRGEITITTVVEGDYTQLNFSYPCANARVTLRNGYITPFYDSANPESVSLPEHRELSFQSETESSNCLLQLKINPVLRSDEGGYILTAYDSNGNILEDPRIGLRVDYPPGKASCEWGEEDVGDDFGSMLCKAPAGSMPGQIACYQNGIRLPPVTTPTEVGDILQQTIWVRYSQTSYCCASLQDQPIDRCTCNDFVWDPLHNGTIIIDPCAAPQQDSTSSQSPNEDNISFPTIATLSPVYESITEIPVKNNAYISLHRAVFVLLVMTIVALCVVLTATFRKICKITKHRNIIDKQRNDYTNVPTVEVKL</sequence>
<organism evidence="3 4">
    <name type="scientific">Strongylocentrotus purpuratus</name>
    <name type="common">Purple sea urchin</name>
    <dbReference type="NCBI Taxonomy" id="7668"/>
    <lineage>
        <taxon>Eukaryota</taxon>
        <taxon>Metazoa</taxon>
        <taxon>Echinodermata</taxon>
        <taxon>Eleutherozoa</taxon>
        <taxon>Echinozoa</taxon>
        <taxon>Echinoidea</taxon>
        <taxon>Euechinoidea</taxon>
        <taxon>Echinacea</taxon>
        <taxon>Camarodonta</taxon>
        <taxon>Echinidea</taxon>
        <taxon>Strongylocentrotidae</taxon>
        <taxon>Strongylocentrotus</taxon>
    </lineage>
</organism>
<accession>A0A7M7NKY3</accession>
<dbReference type="InParanoid" id="A0A7M7NKY3"/>
<evidence type="ECO:0000256" key="2">
    <source>
        <dbReference type="SAM" id="SignalP"/>
    </source>
</evidence>
<reference evidence="3" key="2">
    <citation type="submission" date="2021-01" db="UniProtKB">
        <authorList>
            <consortium name="EnsemblMetazoa"/>
        </authorList>
    </citation>
    <scope>IDENTIFICATION</scope>
</reference>
<keyword evidence="1" id="KW-0812">Transmembrane</keyword>
<dbReference type="KEGG" id="spu:115922718"/>
<dbReference type="OMA" id="PGQIACY"/>
<keyword evidence="4" id="KW-1185">Reference proteome</keyword>
<protein>
    <submittedName>
        <fullName evidence="3">Uncharacterized protein</fullName>
    </submittedName>
</protein>
<evidence type="ECO:0000256" key="1">
    <source>
        <dbReference type="SAM" id="Phobius"/>
    </source>
</evidence>
<keyword evidence="1" id="KW-1133">Transmembrane helix</keyword>
<keyword evidence="2" id="KW-0732">Signal</keyword>
<reference evidence="4" key="1">
    <citation type="submission" date="2015-02" db="EMBL/GenBank/DDBJ databases">
        <title>Genome sequencing for Strongylocentrotus purpuratus.</title>
        <authorList>
            <person name="Murali S."/>
            <person name="Liu Y."/>
            <person name="Vee V."/>
            <person name="English A."/>
            <person name="Wang M."/>
            <person name="Skinner E."/>
            <person name="Han Y."/>
            <person name="Muzny D.M."/>
            <person name="Worley K.C."/>
            <person name="Gibbs R.A."/>
        </authorList>
    </citation>
    <scope>NUCLEOTIDE SEQUENCE</scope>
</reference>
<feature type="transmembrane region" description="Helical" evidence="1">
    <location>
        <begin position="286"/>
        <end position="306"/>
    </location>
</feature>
<evidence type="ECO:0000313" key="3">
    <source>
        <dbReference type="EnsemblMetazoa" id="XP_030838049"/>
    </source>
</evidence>
<name>A0A7M7NKY3_STRPU</name>
<dbReference type="AlphaFoldDB" id="A0A7M7NKY3"/>
<dbReference type="Proteomes" id="UP000007110">
    <property type="component" value="Unassembled WGS sequence"/>
</dbReference>
<dbReference type="EnsemblMetazoa" id="XM_030982189">
    <property type="protein sequence ID" value="XP_030838049"/>
    <property type="gene ID" value="LOC115922718"/>
</dbReference>